<feature type="domain" description="S1 motif" evidence="6">
    <location>
        <begin position="104"/>
        <end position="169"/>
    </location>
</feature>
<dbReference type="RefSeq" id="WP_132371021.1">
    <property type="nucleotide sequence ID" value="NZ_SMAN01000003.1"/>
</dbReference>
<dbReference type="CDD" id="cd05687">
    <property type="entry name" value="S1_RPS1_repeat_ec1_hs1"/>
    <property type="match status" value="1"/>
</dbReference>
<evidence type="ECO:0000256" key="4">
    <source>
        <dbReference type="ARBA" id="ARBA00022980"/>
    </source>
</evidence>
<dbReference type="InterPro" id="IPR003029">
    <property type="entry name" value="S1_domain"/>
</dbReference>
<dbReference type="PRINTS" id="PR00681">
    <property type="entry name" value="RIBOSOMALS1"/>
</dbReference>
<evidence type="ECO:0000259" key="6">
    <source>
        <dbReference type="PROSITE" id="PS50126"/>
    </source>
</evidence>
<keyword evidence="8" id="KW-1185">Reference proteome</keyword>
<dbReference type="GO" id="GO:0003735">
    <property type="term" value="F:structural constituent of ribosome"/>
    <property type="evidence" value="ECO:0007669"/>
    <property type="project" value="TreeGrafter"/>
</dbReference>
<dbReference type="EMBL" id="SMAN01000003">
    <property type="protein sequence ID" value="TCT25590.1"/>
    <property type="molecule type" value="Genomic_DNA"/>
</dbReference>
<dbReference type="GO" id="GO:0003729">
    <property type="term" value="F:mRNA binding"/>
    <property type="evidence" value="ECO:0007669"/>
    <property type="project" value="TreeGrafter"/>
</dbReference>
<comment type="similarity">
    <text evidence="1">Belongs to the bacterial ribosomal protein bS1 family.</text>
</comment>
<evidence type="ECO:0000256" key="1">
    <source>
        <dbReference type="ARBA" id="ARBA00006767"/>
    </source>
</evidence>
<sequence length="384" mass="42924">MDDVKNDLNHAENLKVGDMIKGKVIKIEEKRALVDAGYKSEGILPISELSHLHVEQIADVISEGDELELMVKKLNDEEQELVLSKKAVDMEKAWSHLEDVYQKDETIEAEVKEVVKGGLVADVGLRGFIPASHVETYYVDDFEDYVGKTLTLKIIELDREQNRVILSHRAVEEAEMEKKKQDLLQNLEPGQIVEGVVQRIASFGVFVDIGGADGLVHISQLSHEHVEKASDVVNEGDKIKVKVLSVDRDTERISLSLKEALPGPWDGIEQKVKPGDVIEGTVKRLVNFGAFVEVFPGVEGLVHISQISSRHIGSPQEVLETGQTVKAKVLEVSEADKRISLSIREVEEEKDNQELQKFQQENEEGSFQIGDIIGEQLKKIKDEE</sequence>
<dbReference type="SUPFAM" id="SSF50249">
    <property type="entry name" value="Nucleic acid-binding proteins"/>
    <property type="match status" value="4"/>
</dbReference>
<dbReference type="SMART" id="SM00316">
    <property type="entry name" value="S1"/>
    <property type="match status" value="4"/>
</dbReference>
<dbReference type="FunFam" id="2.40.50.140:FF:000051">
    <property type="entry name" value="RNA-binding transcriptional accessory protein"/>
    <property type="match status" value="1"/>
</dbReference>
<dbReference type="Proteomes" id="UP000294650">
    <property type="component" value="Unassembled WGS sequence"/>
</dbReference>
<dbReference type="NCBIfam" id="NF005208">
    <property type="entry name" value="PRK06676.1"/>
    <property type="match status" value="1"/>
</dbReference>
<dbReference type="InterPro" id="IPR050437">
    <property type="entry name" value="Ribos_protein_bS1-like"/>
</dbReference>
<keyword evidence="3" id="KW-0694">RNA-binding</keyword>
<dbReference type="AlphaFoldDB" id="A0A4R3NAB0"/>
<evidence type="ECO:0000313" key="7">
    <source>
        <dbReference type="EMBL" id="TCT25590.1"/>
    </source>
</evidence>
<comment type="caution">
    <text evidence="7">The sequence shown here is derived from an EMBL/GenBank/DDBJ whole genome shotgun (WGS) entry which is preliminary data.</text>
</comment>
<dbReference type="InterPro" id="IPR012340">
    <property type="entry name" value="NA-bd_OB-fold"/>
</dbReference>
<keyword evidence="5" id="KW-0687">Ribonucleoprotein</keyword>
<evidence type="ECO:0000256" key="2">
    <source>
        <dbReference type="ARBA" id="ARBA00022737"/>
    </source>
</evidence>
<dbReference type="CDD" id="cd05688">
    <property type="entry name" value="S1_RPS1_repeat_ec3"/>
    <property type="match status" value="1"/>
</dbReference>
<dbReference type="PANTHER" id="PTHR10724">
    <property type="entry name" value="30S RIBOSOMAL PROTEIN S1"/>
    <property type="match status" value="1"/>
</dbReference>
<dbReference type="InterPro" id="IPR035104">
    <property type="entry name" value="Ribosomal_protein_S1-like"/>
</dbReference>
<dbReference type="GO" id="GO:0022627">
    <property type="term" value="C:cytosolic small ribosomal subunit"/>
    <property type="evidence" value="ECO:0007669"/>
    <property type="project" value="TreeGrafter"/>
</dbReference>
<dbReference type="Gene3D" id="2.40.50.140">
    <property type="entry name" value="Nucleic acid-binding proteins"/>
    <property type="match status" value="4"/>
</dbReference>
<dbReference type="OrthoDB" id="9804077at2"/>
<feature type="domain" description="S1 motif" evidence="6">
    <location>
        <begin position="17"/>
        <end position="86"/>
    </location>
</feature>
<protein>
    <submittedName>
        <fullName evidence="7">SSU ribosomal protein S1P</fullName>
    </submittedName>
</protein>
<reference evidence="7 8" key="1">
    <citation type="submission" date="2019-03" db="EMBL/GenBank/DDBJ databases">
        <title>Genomic Encyclopedia of Type Strains, Phase IV (KMG-IV): sequencing the most valuable type-strain genomes for metagenomic binning, comparative biology and taxonomic classification.</title>
        <authorList>
            <person name="Goeker M."/>
        </authorList>
    </citation>
    <scope>NUCLEOTIDE SEQUENCE [LARGE SCALE GENOMIC DNA]</scope>
    <source>
        <strain evidence="7 8">DSM 25894</strain>
    </source>
</reference>
<proteinExistence type="inferred from homology"/>
<dbReference type="PANTHER" id="PTHR10724:SF7">
    <property type="entry name" value="SMALL RIBOSOMAL SUBUNIT PROTEIN BS1C"/>
    <property type="match status" value="1"/>
</dbReference>
<evidence type="ECO:0000256" key="5">
    <source>
        <dbReference type="ARBA" id="ARBA00023274"/>
    </source>
</evidence>
<dbReference type="CDD" id="cd04465">
    <property type="entry name" value="S1_RPS1_repeat_ec2_hs2"/>
    <property type="match status" value="1"/>
</dbReference>
<dbReference type="FunFam" id="2.40.50.140:FF:000114">
    <property type="entry name" value="30S ribosomal protein S1"/>
    <property type="match status" value="1"/>
</dbReference>
<keyword evidence="2" id="KW-0677">Repeat</keyword>
<feature type="domain" description="S1 motif" evidence="6">
    <location>
        <begin position="190"/>
        <end position="258"/>
    </location>
</feature>
<keyword evidence="4 7" id="KW-0689">Ribosomal protein</keyword>
<organism evidence="7 8">
    <name type="scientific">Melghiribacillus thermohalophilus</name>
    <dbReference type="NCBI Taxonomy" id="1324956"/>
    <lineage>
        <taxon>Bacteria</taxon>
        <taxon>Bacillati</taxon>
        <taxon>Bacillota</taxon>
        <taxon>Bacilli</taxon>
        <taxon>Bacillales</taxon>
        <taxon>Bacillaceae</taxon>
        <taxon>Melghiribacillus</taxon>
    </lineage>
</organism>
<evidence type="ECO:0000256" key="3">
    <source>
        <dbReference type="ARBA" id="ARBA00022884"/>
    </source>
</evidence>
<gene>
    <name evidence="7" type="ORF">EDD68_103145</name>
</gene>
<dbReference type="Pfam" id="PF00575">
    <property type="entry name" value="S1"/>
    <property type="match status" value="4"/>
</dbReference>
<name>A0A4R3NAB0_9BACI</name>
<accession>A0A4R3NAB0</accession>
<feature type="domain" description="S1 motif" evidence="6">
    <location>
        <begin position="275"/>
        <end position="344"/>
    </location>
</feature>
<evidence type="ECO:0000313" key="8">
    <source>
        <dbReference type="Proteomes" id="UP000294650"/>
    </source>
</evidence>
<dbReference type="GO" id="GO:0006412">
    <property type="term" value="P:translation"/>
    <property type="evidence" value="ECO:0007669"/>
    <property type="project" value="TreeGrafter"/>
</dbReference>
<dbReference type="PROSITE" id="PS50126">
    <property type="entry name" value="S1"/>
    <property type="match status" value="4"/>
</dbReference>